<accession>A0A8J3PJ07</accession>
<dbReference type="Proteomes" id="UP000660339">
    <property type="component" value="Unassembled WGS sequence"/>
</dbReference>
<dbReference type="InterPro" id="IPR011989">
    <property type="entry name" value="ARM-like"/>
</dbReference>
<protein>
    <recommendedName>
        <fullName evidence="3">Leucine rich repeat variant</fullName>
    </recommendedName>
</protein>
<reference evidence="1" key="1">
    <citation type="submission" date="2021-01" db="EMBL/GenBank/DDBJ databases">
        <title>Whole genome shotgun sequence of Catellatospora methionotrophica NBRC 14553.</title>
        <authorList>
            <person name="Komaki H."/>
            <person name="Tamura T."/>
        </authorList>
    </citation>
    <scope>NUCLEOTIDE SEQUENCE</scope>
    <source>
        <strain evidence="1">NBRC 14553</strain>
    </source>
</reference>
<gene>
    <name evidence="1" type="ORF">Cme02nite_72940</name>
</gene>
<name>A0A8J3PJ07_9ACTN</name>
<sequence length="491" mass="53664">MREQILIGVAANRGAPVDVLLRLLSDEAQACWDALCGERDLPPAVLDAVLAHPDRLVRRRIARNPYLDPAQRARLLDDPDPKIALAVVVQPVRWSTGTEPRPLPDDVVRRLLADPGPMLTVEELLNELASTQPGATAVEIAATHPQPEARAAACGFRGVLSDERWLALQRDPDPRVRAATAAAITRDARLIEPADMPPYRGHYHWQVLQVGRLSRTLVDQLTAEGDPVDLKFMAYNRHLPPDVVELLVSHPDAGVRGTAAKRGDLSAEQLTRLSADVDEGVRITVSMHPALSESQRAAIVVSRWPRDSFDRLRQPPLPELAIGIARAYSVNPLLRREAARDPRLPHAVAARLAEDPDQGVRLRLALCHPSPPPPLLLRSYREAGERDRPHLATRPGFPVAGLVRFARDPDPMLRLLALLDPEVPADVVDGLLADPVDQVWQAAAAHPRLPADRLRELLTGDRAPYAATNPALDGETLHGLLDAAAIPASPR</sequence>
<evidence type="ECO:0008006" key="3">
    <source>
        <dbReference type="Google" id="ProtNLM"/>
    </source>
</evidence>
<dbReference type="RefSeq" id="WP_166388886.1">
    <property type="nucleotide sequence ID" value="NZ_BAAATT010000020.1"/>
</dbReference>
<proteinExistence type="predicted"/>
<evidence type="ECO:0000313" key="2">
    <source>
        <dbReference type="Proteomes" id="UP000660339"/>
    </source>
</evidence>
<dbReference type="InterPro" id="IPR016024">
    <property type="entry name" value="ARM-type_fold"/>
</dbReference>
<comment type="caution">
    <text evidence="1">The sequence shown here is derived from an EMBL/GenBank/DDBJ whole genome shotgun (WGS) entry which is preliminary data.</text>
</comment>
<evidence type="ECO:0000313" key="1">
    <source>
        <dbReference type="EMBL" id="GIG18962.1"/>
    </source>
</evidence>
<dbReference type="EMBL" id="BONJ01000045">
    <property type="protein sequence ID" value="GIG18962.1"/>
    <property type="molecule type" value="Genomic_DNA"/>
</dbReference>
<dbReference type="AlphaFoldDB" id="A0A8J3PJ07"/>
<dbReference type="SUPFAM" id="SSF48371">
    <property type="entry name" value="ARM repeat"/>
    <property type="match status" value="1"/>
</dbReference>
<dbReference type="Gene3D" id="1.25.10.10">
    <property type="entry name" value="Leucine-rich Repeat Variant"/>
    <property type="match status" value="2"/>
</dbReference>
<organism evidence="1 2">
    <name type="scientific">Catellatospora methionotrophica</name>
    <dbReference type="NCBI Taxonomy" id="121620"/>
    <lineage>
        <taxon>Bacteria</taxon>
        <taxon>Bacillati</taxon>
        <taxon>Actinomycetota</taxon>
        <taxon>Actinomycetes</taxon>
        <taxon>Micromonosporales</taxon>
        <taxon>Micromonosporaceae</taxon>
        <taxon>Catellatospora</taxon>
    </lineage>
</organism>
<keyword evidence="2" id="KW-1185">Reference proteome</keyword>